<dbReference type="Proteomes" id="UP000283634">
    <property type="component" value="Unassembled WGS sequence"/>
</dbReference>
<proteinExistence type="predicted"/>
<dbReference type="RefSeq" id="XP_029236627.1">
    <property type="nucleotide sequence ID" value="XM_029383580.1"/>
</dbReference>
<name>A0A3R7K5B4_TRYRA</name>
<dbReference type="GeneID" id="40330682"/>
<dbReference type="EMBL" id="MKGL01000253">
    <property type="protein sequence ID" value="RNF01944.1"/>
    <property type="molecule type" value="Genomic_DNA"/>
</dbReference>
<evidence type="ECO:0000313" key="3">
    <source>
        <dbReference type="Proteomes" id="UP000283634"/>
    </source>
</evidence>
<organism evidence="2 3">
    <name type="scientific">Trypanosoma rangeli</name>
    <dbReference type="NCBI Taxonomy" id="5698"/>
    <lineage>
        <taxon>Eukaryota</taxon>
        <taxon>Discoba</taxon>
        <taxon>Euglenozoa</taxon>
        <taxon>Kinetoplastea</taxon>
        <taxon>Metakinetoplastina</taxon>
        <taxon>Trypanosomatida</taxon>
        <taxon>Trypanosomatidae</taxon>
        <taxon>Trypanosoma</taxon>
        <taxon>Herpetosoma</taxon>
    </lineage>
</organism>
<comment type="caution">
    <text evidence="2">The sequence shown here is derived from an EMBL/GenBank/DDBJ whole genome shotgun (WGS) entry which is preliminary data.</text>
</comment>
<keyword evidence="3" id="KW-1185">Reference proteome</keyword>
<feature type="region of interest" description="Disordered" evidence="1">
    <location>
        <begin position="84"/>
        <end position="126"/>
    </location>
</feature>
<protein>
    <submittedName>
        <fullName evidence="2">Uncharacterized protein</fullName>
    </submittedName>
</protein>
<reference evidence="2 3" key="1">
    <citation type="journal article" date="2018" name="BMC Genomics">
        <title>Genomic comparison of Trypanosoma conorhini and Trypanosoma rangeli to Trypanosoma cruzi strains of high and low virulence.</title>
        <authorList>
            <person name="Bradwell K.R."/>
            <person name="Koparde V.N."/>
            <person name="Matveyev A.V."/>
            <person name="Serrano M.G."/>
            <person name="Alves J.M."/>
            <person name="Parikh H."/>
            <person name="Huang B."/>
            <person name="Lee V."/>
            <person name="Espinosa-Alvarez O."/>
            <person name="Ortiz P.A."/>
            <person name="Costa-Martins A.G."/>
            <person name="Teixeira M.M."/>
            <person name="Buck G.A."/>
        </authorList>
    </citation>
    <scope>NUCLEOTIDE SEQUENCE [LARGE SCALE GENOMIC DNA]</scope>
    <source>
        <strain evidence="2 3">AM80</strain>
    </source>
</reference>
<evidence type="ECO:0000256" key="1">
    <source>
        <dbReference type="SAM" id="MobiDB-lite"/>
    </source>
</evidence>
<accession>A0A3R7K5B4</accession>
<gene>
    <name evidence="2" type="ORF">TraAM80_06749</name>
</gene>
<evidence type="ECO:0000313" key="2">
    <source>
        <dbReference type="EMBL" id="RNF01944.1"/>
    </source>
</evidence>
<dbReference type="AlphaFoldDB" id="A0A3R7K5B4"/>
<sequence>MTPTLFFYRYYSNQRPQHAAARWWEKSPPPPEKPQRSNGWPPAQAPTKAPADGFTCRAPAIGPAPPTASYRLARRRMYTFLLPGRLARGNPAGQRKPCGKASSVRLGDVADPSAWRQTSAPHGEES</sequence>
<feature type="region of interest" description="Disordered" evidence="1">
    <location>
        <begin position="19"/>
        <end position="68"/>
    </location>
</feature>